<name>A0A7Z2G7B5_9BURK</name>
<protein>
    <submittedName>
        <fullName evidence="1">RidA family protein</fullName>
    </submittedName>
</protein>
<dbReference type="Proteomes" id="UP000434209">
    <property type="component" value="Chromosome 2"/>
</dbReference>
<dbReference type="KEGG" id="pacp:FAZ97_15450"/>
<dbReference type="AlphaFoldDB" id="A0A7Z2G7B5"/>
<dbReference type="SUPFAM" id="SSF55298">
    <property type="entry name" value="YjgF-like"/>
    <property type="match status" value="1"/>
</dbReference>
<sequence>MLTPVNAPGGAFPGVSQAMQISGGDLLILSGHVGTDENGNLVEGGFEGQLRATYNNLKATLAVAGVGFEAVARMTHYVSEFDPSLLPILRKVRAEFINNDAPPSAALIPVVQLYDKAVLVEVDGIAVLPSKTRIG</sequence>
<reference evidence="1 2" key="1">
    <citation type="submission" date="2019-12" db="EMBL/GenBank/DDBJ databases">
        <title>Paraburkholderia acidiphila 7Q-K02 sp. nov and Paraburkholderia acidisoli DHF22 sp. nov., two strains isolated from forest soil.</title>
        <authorList>
            <person name="Gao Z."/>
            <person name="Qiu L."/>
        </authorList>
    </citation>
    <scope>NUCLEOTIDE SEQUENCE [LARGE SCALE GENOMIC DNA]</scope>
    <source>
        <strain evidence="1 2">7Q-K02</strain>
    </source>
</reference>
<evidence type="ECO:0000313" key="2">
    <source>
        <dbReference type="Proteomes" id="UP000434209"/>
    </source>
</evidence>
<proteinExistence type="predicted"/>
<dbReference type="InterPro" id="IPR006175">
    <property type="entry name" value="YjgF/YER057c/UK114"/>
</dbReference>
<dbReference type="EMBL" id="CP046910">
    <property type="protein sequence ID" value="QGZ56387.1"/>
    <property type="molecule type" value="Genomic_DNA"/>
</dbReference>
<dbReference type="Pfam" id="PF01042">
    <property type="entry name" value="Ribonuc_L-PSP"/>
    <property type="match status" value="1"/>
</dbReference>
<keyword evidence="2" id="KW-1185">Reference proteome</keyword>
<dbReference type="PANTHER" id="PTHR11803:SF39">
    <property type="entry name" value="2-IMINOBUTANOATE_2-IMINOPROPANOATE DEAMINASE"/>
    <property type="match status" value="1"/>
</dbReference>
<gene>
    <name evidence="1" type="ORF">FAZ97_15450</name>
</gene>
<dbReference type="RefSeq" id="WP_158759350.1">
    <property type="nucleotide sequence ID" value="NZ_CP046910.1"/>
</dbReference>
<dbReference type="GO" id="GO:0005829">
    <property type="term" value="C:cytosol"/>
    <property type="evidence" value="ECO:0007669"/>
    <property type="project" value="TreeGrafter"/>
</dbReference>
<dbReference type="OrthoDB" id="9803101at2"/>
<evidence type="ECO:0000313" key="1">
    <source>
        <dbReference type="EMBL" id="QGZ56387.1"/>
    </source>
</evidence>
<accession>A0A7Z2G7B5</accession>
<dbReference type="GO" id="GO:0019239">
    <property type="term" value="F:deaminase activity"/>
    <property type="evidence" value="ECO:0007669"/>
    <property type="project" value="TreeGrafter"/>
</dbReference>
<dbReference type="Gene3D" id="3.30.1330.40">
    <property type="entry name" value="RutC-like"/>
    <property type="match status" value="1"/>
</dbReference>
<dbReference type="InterPro" id="IPR035959">
    <property type="entry name" value="RutC-like_sf"/>
</dbReference>
<organism evidence="1 2">
    <name type="scientific">Paraburkholderia acidiphila</name>
    <dbReference type="NCBI Taxonomy" id="2571747"/>
    <lineage>
        <taxon>Bacteria</taxon>
        <taxon>Pseudomonadati</taxon>
        <taxon>Pseudomonadota</taxon>
        <taxon>Betaproteobacteria</taxon>
        <taxon>Burkholderiales</taxon>
        <taxon>Burkholderiaceae</taxon>
        <taxon>Paraburkholderia</taxon>
    </lineage>
</organism>
<dbReference type="PANTHER" id="PTHR11803">
    <property type="entry name" value="2-IMINOBUTANOATE/2-IMINOPROPANOATE DEAMINASE RIDA"/>
    <property type="match status" value="1"/>
</dbReference>